<dbReference type="GO" id="GO:0016020">
    <property type="term" value="C:membrane"/>
    <property type="evidence" value="ECO:0007669"/>
    <property type="project" value="TreeGrafter"/>
</dbReference>
<proteinExistence type="predicted"/>
<name>A0AA38J165_9CUCU</name>
<feature type="transmembrane region" description="Helical" evidence="1">
    <location>
        <begin position="169"/>
        <end position="192"/>
    </location>
</feature>
<keyword evidence="4" id="KW-1185">Reference proteome</keyword>
<dbReference type="PANTHER" id="PTHR21879:SF8">
    <property type="entry name" value="OSIRIS 23"/>
    <property type="match status" value="1"/>
</dbReference>
<dbReference type="AlphaFoldDB" id="A0AA38J165"/>
<dbReference type="Proteomes" id="UP001168821">
    <property type="component" value="Unassembled WGS sequence"/>
</dbReference>
<keyword evidence="1" id="KW-1133">Transmembrane helix</keyword>
<sequence length="271" mass="30241">MSPNKQNSLGRILLFFSIVHCNKLLTVGNKRENMWRTAGRLTGLLIQNCMPLSSDGPQEQFLLILQRCLKRGSLVVLDNSLKADVIRLGTAVELVRYRGENETQDAREVAFFRSTDMESDWKNEILQRIAHVLNTHVLKIRLNGYEELTSIISQEGRGRKKQQNMFMSLLLFGIAAVGLIMVPMGFQFLAVLGGKALLLAKMALILTAIQGLKKIATSNLNYGLYATNPDHHGPCKDDSCSVNYNSLEADDSVFVAFIAYMVATVLFCRAL</sequence>
<feature type="chain" id="PRO_5041265018" evidence="2">
    <location>
        <begin position="22"/>
        <end position="271"/>
    </location>
</feature>
<dbReference type="InterPro" id="IPR012464">
    <property type="entry name" value="DUF1676"/>
</dbReference>
<keyword evidence="1" id="KW-0472">Membrane</keyword>
<protein>
    <submittedName>
        <fullName evidence="3">Uncharacterized protein</fullName>
    </submittedName>
</protein>
<keyword evidence="2" id="KW-0732">Signal</keyword>
<accession>A0AA38J165</accession>
<evidence type="ECO:0000256" key="1">
    <source>
        <dbReference type="SAM" id="Phobius"/>
    </source>
</evidence>
<dbReference type="Pfam" id="PF07898">
    <property type="entry name" value="DUF1676"/>
    <property type="match status" value="1"/>
</dbReference>
<organism evidence="3 4">
    <name type="scientific">Zophobas morio</name>
    <dbReference type="NCBI Taxonomy" id="2755281"/>
    <lineage>
        <taxon>Eukaryota</taxon>
        <taxon>Metazoa</taxon>
        <taxon>Ecdysozoa</taxon>
        <taxon>Arthropoda</taxon>
        <taxon>Hexapoda</taxon>
        <taxon>Insecta</taxon>
        <taxon>Pterygota</taxon>
        <taxon>Neoptera</taxon>
        <taxon>Endopterygota</taxon>
        <taxon>Coleoptera</taxon>
        <taxon>Polyphaga</taxon>
        <taxon>Cucujiformia</taxon>
        <taxon>Tenebrionidae</taxon>
        <taxon>Zophobas</taxon>
    </lineage>
</organism>
<feature type="transmembrane region" description="Helical" evidence="1">
    <location>
        <begin position="252"/>
        <end position="270"/>
    </location>
</feature>
<gene>
    <name evidence="3" type="ORF">Zmor_000390</name>
</gene>
<evidence type="ECO:0000313" key="3">
    <source>
        <dbReference type="EMBL" id="KAJ3664849.1"/>
    </source>
</evidence>
<evidence type="ECO:0000313" key="4">
    <source>
        <dbReference type="Proteomes" id="UP001168821"/>
    </source>
</evidence>
<feature type="signal peptide" evidence="2">
    <location>
        <begin position="1"/>
        <end position="21"/>
    </location>
</feature>
<reference evidence="3" key="1">
    <citation type="journal article" date="2023" name="G3 (Bethesda)">
        <title>Whole genome assemblies of Zophobas morio and Tenebrio molitor.</title>
        <authorList>
            <person name="Kaur S."/>
            <person name="Stinson S.A."/>
            <person name="diCenzo G.C."/>
        </authorList>
    </citation>
    <scope>NUCLEOTIDE SEQUENCE</scope>
    <source>
        <strain evidence="3">QUZm001</strain>
    </source>
</reference>
<dbReference type="PANTHER" id="PTHR21879">
    <property type="entry name" value="FI03362P-RELATED-RELATED"/>
    <property type="match status" value="1"/>
</dbReference>
<evidence type="ECO:0000256" key="2">
    <source>
        <dbReference type="SAM" id="SignalP"/>
    </source>
</evidence>
<comment type="caution">
    <text evidence="3">The sequence shown here is derived from an EMBL/GenBank/DDBJ whole genome shotgun (WGS) entry which is preliminary data.</text>
</comment>
<dbReference type="EMBL" id="JALNTZ010000001">
    <property type="protein sequence ID" value="KAJ3664849.1"/>
    <property type="molecule type" value="Genomic_DNA"/>
</dbReference>
<keyword evidence="1" id="KW-0812">Transmembrane</keyword>